<evidence type="ECO:0000256" key="3">
    <source>
        <dbReference type="ARBA" id="ARBA00022490"/>
    </source>
</evidence>
<feature type="compositionally biased region" description="Basic and acidic residues" evidence="5">
    <location>
        <begin position="265"/>
        <end position="296"/>
    </location>
</feature>
<evidence type="ECO:0000256" key="5">
    <source>
        <dbReference type="SAM" id="MobiDB-lite"/>
    </source>
</evidence>
<dbReference type="GO" id="GO:0015629">
    <property type="term" value="C:actin cytoskeleton"/>
    <property type="evidence" value="ECO:0007669"/>
    <property type="project" value="TreeGrafter"/>
</dbReference>
<evidence type="ECO:0000313" key="6">
    <source>
        <dbReference type="EMBL" id="GFR96693.1"/>
    </source>
</evidence>
<comment type="caution">
    <text evidence="6">The sequence shown here is derived from an EMBL/GenBank/DDBJ whole genome shotgun (WGS) entry which is preliminary data.</text>
</comment>
<evidence type="ECO:0000256" key="2">
    <source>
        <dbReference type="ARBA" id="ARBA00008332"/>
    </source>
</evidence>
<dbReference type="GO" id="GO:0016529">
    <property type="term" value="C:sarcoplasmic reticulum"/>
    <property type="evidence" value="ECO:0007669"/>
    <property type="project" value="TreeGrafter"/>
</dbReference>
<dbReference type="InterPro" id="IPR019376">
    <property type="entry name" value="Myeloid_leukemia_factor"/>
</dbReference>
<dbReference type="Pfam" id="PF10248">
    <property type="entry name" value="Mlf1IP"/>
    <property type="match status" value="1"/>
</dbReference>
<dbReference type="GO" id="GO:0005739">
    <property type="term" value="C:mitochondrion"/>
    <property type="evidence" value="ECO:0007669"/>
    <property type="project" value="TreeGrafter"/>
</dbReference>
<name>A0AAV4HI08_9GAST</name>
<keyword evidence="4" id="KW-0597">Phosphoprotein</keyword>
<feature type="compositionally biased region" description="Basic and acidic residues" evidence="5">
    <location>
        <begin position="136"/>
        <end position="147"/>
    </location>
</feature>
<dbReference type="GO" id="GO:0043066">
    <property type="term" value="P:negative regulation of apoptotic process"/>
    <property type="evidence" value="ECO:0007669"/>
    <property type="project" value="InterPro"/>
</dbReference>
<keyword evidence="7" id="KW-1185">Reference proteome</keyword>
<gene>
    <name evidence="6" type="ORF">ElyMa_006304700</name>
</gene>
<accession>A0AAV4HI08</accession>
<dbReference type="EMBL" id="BMAT01012673">
    <property type="protein sequence ID" value="GFR96693.1"/>
    <property type="molecule type" value="Genomic_DNA"/>
</dbReference>
<feature type="compositionally biased region" description="Basic and acidic residues" evidence="5">
    <location>
        <begin position="236"/>
        <end position="246"/>
    </location>
</feature>
<evidence type="ECO:0000256" key="1">
    <source>
        <dbReference type="ARBA" id="ARBA00004496"/>
    </source>
</evidence>
<feature type="compositionally biased region" description="Basic and acidic residues" evidence="5">
    <location>
        <begin position="190"/>
        <end position="202"/>
    </location>
</feature>
<dbReference type="GO" id="GO:0030136">
    <property type="term" value="C:clathrin-coated vesicle"/>
    <property type="evidence" value="ECO:0007669"/>
    <property type="project" value="TreeGrafter"/>
</dbReference>
<dbReference type="GO" id="GO:0016324">
    <property type="term" value="C:apical plasma membrane"/>
    <property type="evidence" value="ECO:0007669"/>
    <property type="project" value="TreeGrafter"/>
</dbReference>
<reference evidence="6 7" key="1">
    <citation type="journal article" date="2021" name="Elife">
        <title>Chloroplast acquisition without the gene transfer in kleptoplastic sea slugs, Plakobranchus ocellatus.</title>
        <authorList>
            <person name="Maeda T."/>
            <person name="Takahashi S."/>
            <person name="Yoshida T."/>
            <person name="Shimamura S."/>
            <person name="Takaki Y."/>
            <person name="Nagai Y."/>
            <person name="Toyoda A."/>
            <person name="Suzuki Y."/>
            <person name="Arimoto A."/>
            <person name="Ishii H."/>
            <person name="Satoh N."/>
            <person name="Nishiyama T."/>
            <person name="Hasebe M."/>
            <person name="Maruyama T."/>
            <person name="Minagawa J."/>
            <person name="Obokata J."/>
            <person name="Shigenobu S."/>
        </authorList>
    </citation>
    <scope>NUCLEOTIDE SEQUENCE [LARGE SCALE GENOMIC DNA]</scope>
</reference>
<comment type="subcellular location">
    <subcellularLocation>
        <location evidence="1">Cytoplasm</location>
    </subcellularLocation>
</comment>
<organism evidence="6 7">
    <name type="scientific">Elysia marginata</name>
    <dbReference type="NCBI Taxonomy" id="1093978"/>
    <lineage>
        <taxon>Eukaryota</taxon>
        <taxon>Metazoa</taxon>
        <taxon>Spiralia</taxon>
        <taxon>Lophotrochozoa</taxon>
        <taxon>Mollusca</taxon>
        <taxon>Gastropoda</taxon>
        <taxon>Heterobranchia</taxon>
        <taxon>Euthyneura</taxon>
        <taxon>Panpulmonata</taxon>
        <taxon>Sacoglossa</taxon>
        <taxon>Placobranchoidea</taxon>
        <taxon>Plakobranchidae</taxon>
        <taxon>Elysia</taxon>
    </lineage>
</organism>
<dbReference type="PANTHER" id="PTHR14938">
    <property type="entry name" value="HCLS1-ASSOCIATED PROTEIN X-1"/>
    <property type="match status" value="1"/>
</dbReference>
<protein>
    <submittedName>
        <fullName evidence="6">Myeloid leukemia factor 1</fullName>
    </submittedName>
</protein>
<dbReference type="Proteomes" id="UP000762676">
    <property type="component" value="Unassembled WGS sequence"/>
</dbReference>
<dbReference type="AlphaFoldDB" id="A0AAV4HI08"/>
<comment type="similarity">
    <text evidence="2">Belongs to the MLF family.</text>
</comment>
<feature type="compositionally biased region" description="Basic and acidic residues" evidence="5">
    <location>
        <begin position="25"/>
        <end position="37"/>
    </location>
</feature>
<proteinExistence type="inferred from homology"/>
<dbReference type="PANTHER" id="PTHR14938:SF2">
    <property type="entry name" value="HCLS1-ASSOCIATED PROTEIN X-1"/>
    <property type="match status" value="1"/>
</dbReference>
<dbReference type="GO" id="GO:0030833">
    <property type="term" value="P:regulation of actin filament polymerization"/>
    <property type="evidence" value="ECO:0007669"/>
    <property type="project" value="TreeGrafter"/>
</dbReference>
<sequence length="332" mass="37953">MDDLIRRFFGMGSGTRPRYNPKPNDSYEHPSEEDFRESKFFEHPGDSLDDMFEHFQQDMFLQMESLHRQMEDMFKGYGAMDFPSGDFSHPSIMPNDPVAEGSENKKIFTWSGPSPFFRRGLDNLPSKSPRDFMLKEKEKTEKPHSEADQPMIQNRPDPHVPKWDKFEPAKMEDTDLDGKLSDENVLALIRRPEGKRAPDVRVHPPQTRPGGFFSSQSVRISTFNGPDGKVEHKRVVRDSSGREESTVTRSIGDKSYSVTTVTDDSGAKEKHEKLQNMDEGELSKFEELWSKPRYEKSPSSPEDSMLSPRSAPGVAVDPHDQGLFYRLFGGKN</sequence>
<evidence type="ECO:0000313" key="7">
    <source>
        <dbReference type="Proteomes" id="UP000762676"/>
    </source>
</evidence>
<feature type="region of interest" description="Disordered" evidence="5">
    <location>
        <begin position="136"/>
        <end position="163"/>
    </location>
</feature>
<evidence type="ECO:0000256" key="4">
    <source>
        <dbReference type="ARBA" id="ARBA00022553"/>
    </source>
</evidence>
<feature type="compositionally biased region" description="Polar residues" evidence="5">
    <location>
        <begin position="213"/>
        <end position="224"/>
    </location>
</feature>
<feature type="region of interest" description="Disordered" evidence="5">
    <location>
        <begin position="9"/>
        <end position="37"/>
    </location>
</feature>
<dbReference type="InterPro" id="IPR017248">
    <property type="entry name" value="HAX-1"/>
</dbReference>
<feature type="region of interest" description="Disordered" evidence="5">
    <location>
        <begin position="189"/>
        <end position="318"/>
    </location>
</feature>
<keyword evidence="3" id="KW-0963">Cytoplasm</keyword>